<evidence type="ECO:0000256" key="1">
    <source>
        <dbReference type="ARBA" id="ARBA00008894"/>
    </source>
</evidence>
<dbReference type="Proteomes" id="UP001346149">
    <property type="component" value="Unassembled WGS sequence"/>
</dbReference>
<dbReference type="Gene3D" id="3.40.50.300">
    <property type="entry name" value="P-loop containing nucleotide triphosphate hydrolases"/>
    <property type="match status" value="1"/>
</dbReference>
<dbReference type="Pfam" id="PF05659">
    <property type="entry name" value="RPW8"/>
    <property type="match status" value="1"/>
</dbReference>
<comment type="similarity">
    <text evidence="1">Belongs to the disease resistance NB-LRR family.</text>
</comment>
<dbReference type="Gene3D" id="1.10.10.10">
    <property type="entry name" value="Winged helix-like DNA-binding domain superfamily/Winged helix DNA-binding domain"/>
    <property type="match status" value="1"/>
</dbReference>
<keyword evidence="2" id="KW-0677">Repeat</keyword>
<reference evidence="6 7" key="1">
    <citation type="journal article" date="2023" name="Hortic Res">
        <title>Pangenome of water caltrop reveals structural variations and asymmetric subgenome divergence after allopolyploidization.</title>
        <authorList>
            <person name="Zhang X."/>
            <person name="Chen Y."/>
            <person name="Wang L."/>
            <person name="Yuan Y."/>
            <person name="Fang M."/>
            <person name="Shi L."/>
            <person name="Lu R."/>
            <person name="Comes H.P."/>
            <person name="Ma Y."/>
            <person name="Chen Y."/>
            <person name="Huang G."/>
            <person name="Zhou Y."/>
            <person name="Zheng Z."/>
            <person name="Qiu Y."/>
        </authorList>
    </citation>
    <scope>NUCLEOTIDE SEQUENCE [LARGE SCALE GENOMIC DNA]</scope>
    <source>
        <strain evidence="6">F231</strain>
    </source>
</reference>
<evidence type="ECO:0000256" key="3">
    <source>
        <dbReference type="ARBA" id="ARBA00022821"/>
    </source>
</evidence>
<evidence type="ECO:0000259" key="5">
    <source>
        <dbReference type="PROSITE" id="PS51153"/>
    </source>
</evidence>
<dbReference type="InterPro" id="IPR042197">
    <property type="entry name" value="Apaf_helical"/>
</dbReference>
<evidence type="ECO:0000313" key="6">
    <source>
        <dbReference type="EMBL" id="KAK4784520.1"/>
    </source>
</evidence>
<dbReference type="InterPro" id="IPR008808">
    <property type="entry name" value="Powdery_mildew-R_dom"/>
</dbReference>
<dbReference type="InterPro" id="IPR002182">
    <property type="entry name" value="NB-ARC"/>
</dbReference>
<dbReference type="InterPro" id="IPR027417">
    <property type="entry name" value="P-loop_NTPase"/>
</dbReference>
<dbReference type="Gene3D" id="3.80.10.10">
    <property type="entry name" value="Ribonuclease Inhibitor"/>
    <property type="match status" value="1"/>
</dbReference>
<dbReference type="Gene3D" id="1.10.8.430">
    <property type="entry name" value="Helical domain of apoptotic protease-activating factors"/>
    <property type="match status" value="1"/>
</dbReference>
<dbReference type="PANTHER" id="PTHR36766">
    <property type="entry name" value="PLANT BROAD-SPECTRUM MILDEW RESISTANCE PROTEIN RPW8"/>
    <property type="match status" value="1"/>
</dbReference>
<sequence>MADLISGAVLGAVFAELLLVIKSGVKTTIMFRSRLKSLESTLESIKPIIKEIESLNKQLDRSNEEMQGLVNLMKVGTTLVMKSTKVNMNLYKMYNYSRKLAELENDIIKFFQIYLIVICRDNKEVLVEVKEIQLALGSLSLMIEGGWSKKGMVSMGLGVFESCAVPKAAEFVVGLNQSVQQLKKWLLDGGVSVKIVSAPGGCGKTTLVQTLCHDSEIKGKFKDNIFFVTVSQSPKFTTLVQNMIHHKGKEVRQIETEELAIEQLQQFLKEIGGVPVLLVLDDVWSESKSLLERFLFDQLKDYKILVTTRFELLSFGTPHKLDPLNHEDARKLFLHSVTSKSDSYFGGSIELCDTLIDEIIKRCKGSPLALSVVGKSLCGKHPKVWKSKLLDWSEDHFVDSNKAIFDCLRRSLDDLDGMPVHKECFMDLGSFPEDCAIPVTTLIDMWIELHELDIDGIHAMGIIYELAARNLVNLIATKHDENHGDGFYSDLYIKHHDLLRELAIHENNQGLIHERKRLNLDVHGNKFPNWFNSQEEQTFRARLLSISTDETFSSQWSNMELPDIEVLVLNLWSRCYTLPPFINKMGRLKTLIVVNHGFFPAEIGNLTILGSLPSLKRMRFERIKIPPLPSITISNLQKASFFMCHPGDSMTAPNLSEIDISYCSELNTMPMDLCNVVSLRKINITSCHNLSALPYRIGNLSSLQVLRLSSSLNLSGLPESIGELKNLAILDISYCFSINKLPDEIGRLRQLKELHMNGCHYLSSIPKTVINLEQLRYVFCDSQRAQLWRPYMQRLPKMKLNIVQEDLSLCWLLN</sequence>
<dbReference type="EMBL" id="JAXQNO010000014">
    <property type="protein sequence ID" value="KAK4784520.1"/>
    <property type="molecule type" value="Genomic_DNA"/>
</dbReference>
<dbReference type="Pfam" id="PF00931">
    <property type="entry name" value="NB-ARC"/>
    <property type="match status" value="1"/>
</dbReference>
<dbReference type="SUPFAM" id="SSF52540">
    <property type="entry name" value="P-loop containing nucleoside triphosphate hydrolases"/>
    <property type="match status" value="1"/>
</dbReference>
<comment type="caution">
    <text evidence="6">The sequence shown here is derived from an EMBL/GenBank/DDBJ whole genome shotgun (WGS) entry which is preliminary data.</text>
</comment>
<dbReference type="SUPFAM" id="SSF52058">
    <property type="entry name" value="L domain-like"/>
    <property type="match status" value="1"/>
</dbReference>
<gene>
    <name evidence="6" type="ORF">SAY86_018888</name>
</gene>
<dbReference type="GO" id="GO:0043531">
    <property type="term" value="F:ADP binding"/>
    <property type="evidence" value="ECO:0007669"/>
    <property type="project" value="InterPro"/>
</dbReference>
<protein>
    <recommendedName>
        <fullName evidence="5">RPW8 domain-containing protein</fullName>
    </recommendedName>
</protein>
<keyword evidence="7" id="KW-1185">Reference proteome</keyword>
<accession>A0AAN7R1D6</accession>
<organism evidence="6 7">
    <name type="scientific">Trapa natans</name>
    <name type="common">Water chestnut</name>
    <dbReference type="NCBI Taxonomy" id="22666"/>
    <lineage>
        <taxon>Eukaryota</taxon>
        <taxon>Viridiplantae</taxon>
        <taxon>Streptophyta</taxon>
        <taxon>Embryophyta</taxon>
        <taxon>Tracheophyta</taxon>
        <taxon>Spermatophyta</taxon>
        <taxon>Magnoliopsida</taxon>
        <taxon>eudicotyledons</taxon>
        <taxon>Gunneridae</taxon>
        <taxon>Pentapetalae</taxon>
        <taxon>rosids</taxon>
        <taxon>malvids</taxon>
        <taxon>Myrtales</taxon>
        <taxon>Lythraceae</taxon>
        <taxon>Trapa</taxon>
    </lineage>
</organism>
<dbReference type="InterPro" id="IPR036388">
    <property type="entry name" value="WH-like_DNA-bd_sf"/>
</dbReference>
<evidence type="ECO:0000256" key="4">
    <source>
        <dbReference type="SAM" id="Coils"/>
    </source>
</evidence>
<dbReference type="PRINTS" id="PR00364">
    <property type="entry name" value="DISEASERSIST"/>
</dbReference>
<keyword evidence="3" id="KW-0611">Plant defense</keyword>
<proteinExistence type="inferred from homology"/>
<feature type="coiled-coil region" evidence="4">
    <location>
        <begin position="45"/>
        <end position="72"/>
    </location>
</feature>
<dbReference type="PANTHER" id="PTHR36766:SF3">
    <property type="entry name" value="RPW8 DOMAIN-CONTAINING PROTEIN"/>
    <property type="match status" value="1"/>
</dbReference>
<dbReference type="InterPro" id="IPR032675">
    <property type="entry name" value="LRR_dom_sf"/>
</dbReference>
<evidence type="ECO:0000313" key="7">
    <source>
        <dbReference type="Proteomes" id="UP001346149"/>
    </source>
</evidence>
<keyword evidence="4" id="KW-0175">Coiled coil</keyword>
<dbReference type="AlphaFoldDB" id="A0AAN7R1D6"/>
<feature type="domain" description="RPW8" evidence="5">
    <location>
        <begin position="1"/>
        <end position="149"/>
    </location>
</feature>
<name>A0AAN7R1D6_TRANT</name>
<evidence type="ECO:0000256" key="2">
    <source>
        <dbReference type="ARBA" id="ARBA00022737"/>
    </source>
</evidence>
<dbReference type="PROSITE" id="PS51153">
    <property type="entry name" value="RPW8"/>
    <property type="match status" value="1"/>
</dbReference>
<dbReference type="GO" id="GO:0006952">
    <property type="term" value="P:defense response"/>
    <property type="evidence" value="ECO:0007669"/>
    <property type="project" value="UniProtKB-KW"/>
</dbReference>